<comment type="caution">
    <text evidence="4">The sequence shown here is derived from an EMBL/GenBank/DDBJ whole genome shotgun (WGS) entry which is preliminary data.</text>
</comment>
<accession>A0A0B0EL79</accession>
<dbReference type="EC" id="2.1.1.67" evidence="4"/>
<protein>
    <submittedName>
        <fullName evidence="4">Thiopurine S-methyltransferase</fullName>
        <ecNumber evidence="4">2.1.1.67</ecNumber>
    </submittedName>
</protein>
<dbReference type="PANTHER" id="PTHR10259">
    <property type="entry name" value="THIOPURINE S-METHYLTRANSFERASE"/>
    <property type="match status" value="1"/>
</dbReference>
<dbReference type="Proteomes" id="UP000030652">
    <property type="component" value="Unassembled WGS sequence"/>
</dbReference>
<dbReference type="InterPro" id="IPR029063">
    <property type="entry name" value="SAM-dependent_MTases_sf"/>
</dbReference>
<dbReference type="SUPFAM" id="SSF53335">
    <property type="entry name" value="S-adenosyl-L-methionine-dependent methyltransferases"/>
    <property type="match status" value="1"/>
</dbReference>
<dbReference type="Pfam" id="PF05724">
    <property type="entry name" value="TPMT"/>
    <property type="match status" value="1"/>
</dbReference>
<dbReference type="GO" id="GO:0032259">
    <property type="term" value="P:methylation"/>
    <property type="evidence" value="ECO:0007669"/>
    <property type="project" value="UniProtKB-KW"/>
</dbReference>
<dbReference type="Gene3D" id="3.40.50.150">
    <property type="entry name" value="Vaccinia Virus protein VP39"/>
    <property type="match status" value="1"/>
</dbReference>
<dbReference type="EMBL" id="JRYO01000197">
    <property type="protein sequence ID" value="KHE91435.1"/>
    <property type="molecule type" value="Genomic_DNA"/>
</dbReference>
<evidence type="ECO:0000313" key="4">
    <source>
        <dbReference type="EMBL" id="KHE91435.1"/>
    </source>
</evidence>
<evidence type="ECO:0000313" key="5">
    <source>
        <dbReference type="Proteomes" id="UP000030652"/>
    </source>
</evidence>
<dbReference type="AlphaFoldDB" id="A0A0B0EL79"/>
<organism evidence="4 5">
    <name type="scientific">Candidatus Scalindua brodae</name>
    <dbReference type="NCBI Taxonomy" id="237368"/>
    <lineage>
        <taxon>Bacteria</taxon>
        <taxon>Pseudomonadati</taxon>
        <taxon>Planctomycetota</taxon>
        <taxon>Candidatus Brocadiia</taxon>
        <taxon>Candidatus Brocadiales</taxon>
        <taxon>Candidatus Scalinduaceae</taxon>
        <taxon>Candidatus Scalindua</taxon>
    </lineage>
</organism>
<dbReference type="PANTHER" id="PTHR10259:SF11">
    <property type="entry name" value="THIOPURINE S-METHYLTRANSFERASE"/>
    <property type="match status" value="1"/>
</dbReference>
<name>A0A0B0EL79_9BACT</name>
<sequence length="81" mass="9362">MNIGFWKQTWGKNKIGFHESKPDPLLTAYLKELNLVEGSRVFLPLCGKTLDIAWLLSKGYRVTGAELRNLRLNSCSYYHFI</sequence>
<dbReference type="GO" id="GO:0008119">
    <property type="term" value="F:thiopurine S-methyltransferase activity"/>
    <property type="evidence" value="ECO:0007669"/>
    <property type="project" value="UniProtKB-EC"/>
</dbReference>
<proteinExistence type="predicted"/>
<dbReference type="PROSITE" id="PS51585">
    <property type="entry name" value="SAM_MT_TPMT"/>
    <property type="match status" value="1"/>
</dbReference>
<dbReference type="eggNOG" id="COG0500">
    <property type="taxonomic scope" value="Bacteria"/>
</dbReference>
<keyword evidence="3" id="KW-0949">S-adenosyl-L-methionine</keyword>
<dbReference type="PATRIC" id="fig|237368.3.peg.3077"/>
<reference evidence="4 5" key="1">
    <citation type="submission" date="2014-10" db="EMBL/GenBank/DDBJ databases">
        <title>Draft genome of anammox bacterium scalindua brodae, obtained using differential coverage binning of sequence data from two enrichment reactors.</title>
        <authorList>
            <person name="Speth D.R."/>
            <person name="Russ L."/>
            <person name="Kartal B."/>
            <person name="Op den Camp H.J."/>
            <person name="Dutilh B.E."/>
            <person name="Jetten M.S."/>
        </authorList>
    </citation>
    <scope>NUCLEOTIDE SEQUENCE [LARGE SCALE GENOMIC DNA]</scope>
    <source>
        <strain evidence="4">RU1</strain>
    </source>
</reference>
<keyword evidence="2 4" id="KW-0808">Transferase</keyword>
<evidence type="ECO:0000256" key="2">
    <source>
        <dbReference type="ARBA" id="ARBA00022679"/>
    </source>
</evidence>
<evidence type="ECO:0000256" key="3">
    <source>
        <dbReference type="ARBA" id="ARBA00022691"/>
    </source>
</evidence>
<keyword evidence="1 4" id="KW-0489">Methyltransferase</keyword>
<evidence type="ECO:0000256" key="1">
    <source>
        <dbReference type="ARBA" id="ARBA00022603"/>
    </source>
</evidence>
<gene>
    <name evidence="4" type="primary">tpm_2</name>
    <name evidence="4" type="ORF">SCABRO_02838</name>
</gene>
<dbReference type="InterPro" id="IPR008854">
    <property type="entry name" value="TPMT"/>
</dbReference>